<organism evidence="2">
    <name type="scientific">Candidatus Kentrum sp. LPFa</name>
    <dbReference type="NCBI Taxonomy" id="2126335"/>
    <lineage>
        <taxon>Bacteria</taxon>
        <taxon>Pseudomonadati</taxon>
        <taxon>Pseudomonadota</taxon>
        <taxon>Gammaproteobacteria</taxon>
        <taxon>Candidatus Kentrum</taxon>
    </lineage>
</organism>
<dbReference type="AlphaFoldDB" id="A0A450WTQ5"/>
<evidence type="ECO:0000313" key="2">
    <source>
        <dbReference type="EMBL" id="VFK20389.1"/>
    </source>
</evidence>
<gene>
    <name evidence="2" type="ORF">BECKLPF1236B_GA0070989_12099</name>
</gene>
<feature type="chain" id="PRO_5019367394" evidence="1">
    <location>
        <begin position="23"/>
        <end position="79"/>
    </location>
</feature>
<reference evidence="2" key="1">
    <citation type="submission" date="2019-02" db="EMBL/GenBank/DDBJ databases">
        <authorList>
            <person name="Gruber-Vodicka R. H."/>
            <person name="Seah K. B. B."/>
        </authorList>
    </citation>
    <scope>NUCLEOTIDE SEQUENCE</scope>
    <source>
        <strain evidence="2">BECK_S313</strain>
    </source>
</reference>
<protein>
    <submittedName>
        <fullName evidence="2">Uncharacterized protein</fullName>
    </submittedName>
</protein>
<dbReference type="EMBL" id="CAADFK010000209">
    <property type="protein sequence ID" value="VFK20389.1"/>
    <property type="molecule type" value="Genomic_DNA"/>
</dbReference>
<keyword evidence="1" id="KW-0732">Signal</keyword>
<name>A0A450WTQ5_9GAMM</name>
<proteinExistence type="predicted"/>
<feature type="signal peptide" evidence="1">
    <location>
        <begin position="1"/>
        <end position="22"/>
    </location>
</feature>
<evidence type="ECO:0000256" key="1">
    <source>
        <dbReference type="SAM" id="SignalP"/>
    </source>
</evidence>
<accession>A0A450WTQ5</accession>
<sequence>MNLPTKGALLGAGMLAAVGAVADPGLDESPVAVLAGCAPVATGGCIVETANGHQTVEYCISLEGKKCIVRVKGEENHGN</sequence>